<keyword evidence="1" id="KW-0812">Transmembrane</keyword>
<dbReference type="AlphaFoldDB" id="A0A099KSC3"/>
<name>A0A099KSC3_COLPS</name>
<sequence precursor="true">MKFRYSMVSVLMVWLSIFVAAYPVWVISEYLSILLNIADGASITDQANGWLWFTLLILEFLIVVTVCYVLWALIFGKLNGWSPQKSFGVFIKFKYPKHWYKAKVT</sequence>
<gene>
    <name evidence="2" type="ORF">ND2E_2122</name>
</gene>
<dbReference type="Proteomes" id="UP000029843">
    <property type="component" value="Unassembled WGS sequence"/>
</dbReference>
<organism evidence="2 3">
    <name type="scientific">Colwellia psychrerythraea</name>
    <name type="common">Vibrio psychroerythus</name>
    <dbReference type="NCBI Taxonomy" id="28229"/>
    <lineage>
        <taxon>Bacteria</taxon>
        <taxon>Pseudomonadati</taxon>
        <taxon>Pseudomonadota</taxon>
        <taxon>Gammaproteobacteria</taxon>
        <taxon>Alteromonadales</taxon>
        <taxon>Colwelliaceae</taxon>
        <taxon>Colwellia</taxon>
    </lineage>
</organism>
<feature type="transmembrane region" description="Helical" evidence="1">
    <location>
        <begin position="50"/>
        <end position="75"/>
    </location>
</feature>
<dbReference type="EMBL" id="JQED01000008">
    <property type="protein sequence ID" value="KGJ93629.1"/>
    <property type="molecule type" value="Genomic_DNA"/>
</dbReference>
<comment type="caution">
    <text evidence="2">The sequence shown here is derived from an EMBL/GenBank/DDBJ whole genome shotgun (WGS) entry which is preliminary data.</text>
</comment>
<dbReference type="PATRIC" id="fig|28229.4.peg.1148"/>
<reference evidence="2 3" key="1">
    <citation type="submission" date="2014-08" db="EMBL/GenBank/DDBJ databases">
        <title>Genomic and Phenotypic Diversity of Colwellia psychrerythraea strains from Disparate Marine Basins.</title>
        <authorList>
            <person name="Techtmann S.M."/>
            <person name="Stelling S.C."/>
            <person name="Utturkar S.M."/>
            <person name="Alshibli N."/>
            <person name="Harris A."/>
            <person name="Brown S.D."/>
            <person name="Hazen T.C."/>
        </authorList>
    </citation>
    <scope>NUCLEOTIDE SEQUENCE [LARGE SCALE GENOMIC DNA]</scope>
    <source>
        <strain evidence="2 3">ND2E</strain>
    </source>
</reference>
<evidence type="ECO:0000313" key="3">
    <source>
        <dbReference type="Proteomes" id="UP000029843"/>
    </source>
</evidence>
<proteinExistence type="predicted"/>
<evidence type="ECO:0000313" key="2">
    <source>
        <dbReference type="EMBL" id="KGJ93629.1"/>
    </source>
</evidence>
<accession>A0A099KSC3</accession>
<evidence type="ECO:0000256" key="1">
    <source>
        <dbReference type="SAM" id="Phobius"/>
    </source>
</evidence>
<keyword evidence="1" id="KW-1133">Transmembrane helix</keyword>
<keyword evidence="1" id="KW-0472">Membrane</keyword>
<protein>
    <submittedName>
        <fullName evidence="2">Uncharacterized protein</fullName>
    </submittedName>
</protein>